<name>A0A9P6CS82_9AGAR</name>
<evidence type="ECO:0000313" key="3">
    <source>
        <dbReference type="EMBL" id="KAF9471865.1"/>
    </source>
</evidence>
<dbReference type="Pfam" id="PF06330">
    <property type="entry name" value="TRI5"/>
    <property type="match status" value="1"/>
</dbReference>
<dbReference type="OrthoDB" id="2998174at2759"/>
<sequence>MSAATIMPHKISSRCDPNTKGLIRGVIESFLPKIQVPYIVTAYSQDFHNLCCRIALERGYPMSTDRSMPSLFPFIKPGVIMGSVAFKHIEDEARRVYVCFYTAFLLYVDDTYQHTNNERVAVFIERFVRKQKQLDPVLDGLASFLQTTPDYFEPIAANIVLTGALNLINASTLEFQTQGMKASLHAKDYPEFTRQMSGANEAYTMMVFPRSIPIQSYIQCLPDAAIFLGHGNDVLSFYKEELAGETVNYISVLSRCHGISKMAAFEKVANDVANADAQVCKILSEEVDQEAYQTWQTFKVGYVSFHTSFERYHLDELMNRVNRGM</sequence>
<dbReference type="SUPFAM" id="SSF48576">
    <property type="entry name" value="Terpenoid synthases"/>
    <property type="match status" value="1"/>
</dbReference>
<dbReference type="Gene3D" id="1.10.600.10">
    <property type="entry name" value="Farnesyl Diphosphate Synthase"/>
    <property type="match status" value="1"/>
</dbReference>
<keyword evidence="4" id="KW-1185">Reference proteome</keyword>
<evidence type="ECO:0000313" key="4">
    <source>
        <dbReference type="Proteomes" id="UP000807469"/>
    </source>
</evidence>
<organism evidence="3 4">
    <name type="scientific">Pholiota conissans</name>
    <dbReference type="NCBI Taxonomy" id="109636"/>
    <lineage>
        <taxon>Eukaryota</taxon>
        <taxon>Fungi</taxon>
        <taxon>Dikarya</taxon>
        <taxon>Basidiomycota</taxon>
        <taxon>Agaricomycotina</taxon>
        <taxon>Agaricomycetes</taxon>
        <taxon>Agaricomycetidae</taxon>
        <taxon>Agaricales</taxon>
        <taxon>Agaricineae</taxon>
        <taxon>Strophariaceae</taxon>
        <taxon>Pholiota</taxon>
    </lineage>
</organism>
<dbReference type="InterPro" id="IPR008949">
    <property type="entry name" value="Isoprenoid_synthase_dom_sf"/>
</dbReference>
<keyword evidence="2" id="KW-0456">Lyase</keyword>
<dbReference type="AlphaFoldDB" id="A0A9P6CS82"/>
<dbReference type="SFLD" id="SFLDS00005">
    <property type="entry name" value="Isoprenoid_Synthase_Type_I"/>
    <property type="match status" value="1"/>
</dbReference>
<comment type="caution">
    <text evidence="3">The sequence shown here is derived from an EMBL/GenBank/DDBJ whole genome shotgun (WGS) entry which is preliminary data.</text>
</comment>
<dbReference type="EMBL" id="MU155612">
    <property type="protein sequence ID" value="KAF9471865.1"/>
    <property type="molecule type" value="Genomic_DNA"/>
</dbReference>
<dbReference type="SFLD" id="SFLDG01021">
    <property type="entry name" value="Trichodiene_Synthase_Like"/>
    <property type="match status" value="1"/>
</dbReference>
<comment type="similarity">
    <text evidence="1">Belongs to the trichodiene synthase family.</text>
</comment>
<gene>
    <name evidence="3" type="ORF">BDN70DRAFT_938625</name>
</gene>
<accession>A0A9P6CS82</accession>
<evidence type="ECO:0000256" key="1">
    <source>
        <dbReference type="ARBA" id="ARBA00007946"/>
    </source>
</evidence>
<protein>
    <submittedName>
        <fullName evidence="3">Terpenoid synthase</fullName>
    </submittedName>
</protein>
<dbReference type="InterPro" id="IPR024652">
    <property type="entry name" value="Trichodiene_synth"/>
</dbReference>
<dbReference type="Proteomes" id="UP000807469">
    <property type="component" value="Unassembled WGS sequence"/>
</dbReference>
<evidence type="ECO:0000256" key="2">
    <source>
        <dbReference type="ARBA" id="ARBA00023239"/>
    </source>
</evidence>
<proteinExistence type="inferred from homology"/>
<reference evidence="3" key="1">
    <citation type="submission" date="2020-11" db="EMBL/GenBank/DDBJ databases">
        <authorList>
            <consortium name="DOE Joint Genome Institute"/>
            <person name="Ahrendt S."/>
            <person name="Riley R."/>
            <person name="Andreopoulos W."/>
            <person name="Labutti K."/>
            <person name="Pangilinan J."/>
            <person name="Ruiz-Duenas F.J."/>
            <person name="Barrasa J.M."/>
            <person name="Sanchez-Garcia M."/>
            <person name="Camarero S."/>
            <person name="Miyauchi S."/>
            <person name="Serrano A."/>
            <person name="Linde D."/>
            <person name="Babiker R."/>
            <person name="Drula E."/>
            <person name="Ayuso-Fernandez I."/>
            <person name="Pacheco R."/>
            <person name="Padilla G."/>
            <person name="Ferreira P."/>
            <person name="Barriuso J."/>
            <person name="Kellner H."/>
            <person name="Castanera R."/>
            <person name="Alfaro M."/>
            <person name="Ramirez L."/>
            <person name="Pisabarro A.G."/>
            <person name="Kuo A."/>
            <person name="Tritt A."/>
            <person name="Lipzen A."/>
            <person name="He G."/>
            <person name="Yan M."/>
            <person name="Ng V."/>
            <person name="Cullen D."/>
            <person name="Martin F."/>
            <person name="Rosso M.-N."/>
            <person name="Henrissat B."/>
            <person name="Hibbett D."/>
            <person name="Martinez A.T."/>
            <person name="Grigoriev I.V."/>
        </authorList>
    </citation>
    <scope>NUCLEOTIDE SEQUENCE</scope>
    <source>
        <strain evidence="3">CIRM-BRFM 674</strain>
    </source>
</reference>
<dbReference type="GO" id="GO:0016838">
    <property type="term" value="F:carbon-oxygen lyase activity, acting on phosphates"/>
    <property type="evidence" value="ECO:0007669"/>
    <property type="project" value="InterPro"/>
</dbReference>